<dbReference type="Proteomes" id="UP000695000">
    <property type="component" value="Unplaced"/>
</dbReference>
<evidence type="ECO:0000256" key="3">
    <source>
        <dbReference type="ARBA" id="ARBA00023004"/>
    </source>
</evidence>
<evidence type="ECO:0000256" key="4">
    <source>
        <dbReference type="ARBA" id="ARBA00038168"/>
    </source>
</evidence>
<dbReference type="PANTHER" id="PTHR19359:SF41">
    <property type="entry name" value="GEO08203P1"/>
    <property type="match status" value="1"/>
</dbReference>
<reference evidence="8" key="1">
    <citation type="submission" date="2025-08" db="UniProtKB">
        <authorList>
            <consortium name="RefSeq"/>
        </authorList>
    </citation>
    <scope>IDENTIFICATION</scope>
    <source>
        <tissue evidence="8">Whole Larva</tissue>
    </source>
</reference>
<evidence type="ECO:0000256" key="2">
    <source>
        <dbReference type="ARBA" id="ARBA00022723"/>
    </source>
</evidence>
<keyword evidence="7" id="KW-1185">Reference proteome</keyword>
<keyword evidence="2 5" id="KW-0479">Metal-binding</keyword>
<organism evidence="7 8">
    <name type="scientific">Nicrophorus vespilloides</name>
    <name type="common">Boreal carrion beetle</name>
    <dbReference type="NCBI Taxonomy" id="110193"/>
    <lineage>
        <taxon>Eukaryota</taxon>
        <taxon>Metazoa</taxon>
        <taxon>Ecdysozoa</taxon>
        <taxon>Arthropoda</taxon>
        <taxon>Hexapoda</taxon>
        <taxon>Insecta</taxon>
        <taxon>Pterygota</taxon>
        <taxon>Neoptera</taxon>
        <taxon>Endopterygota</taxon>
        <taxon>Coleoptera</taxon>
        <taxon>Polyphaga</taxon>
        <taxon>Staphyliniformia</taxon>
        <taxon>Silphidae</taxon>
        <taxon>Nicrophorinae</taxon>
        <taxon>Nicrophorus</taxon>
    </lineage>
</organism>
<dbReference type="PROSITE" id="PS50255">
    <property type="entry name" value="CYTOCHROME_B5_2"/>
    <property type="match status" value="1"/>
</dbReference>
<evidence type="ECO:0000313" key="8">
    <source>
        <dbReference type="RefSeq" id="XP_017777893.1"/>
    </source>
</evidence>
<dbReference type="InterPro" id="IPR050668">
    <property type="entry name" value="Cytochrome_b5"/>
</dbReference>
<dbReference type="InterPro" id="IPR001199">
    <property type="entry name" value="Cyt_B5-like_heme/steroid-bd"/>
</dbReference>
<dbReference type="GeneID" id="108563666"/>
<dbReference type="PANTHER" id="PTHR19359">
    <property type="entry name" value="CYTOCHROME B5"/>
    <property type="match status" value="1"/>
</dbReference>
<dbReference type="SUPFAM" id="SSF55856">
    <property type="entry name" value="Cytochrome b5-like heme/steroid binding domain"/>
    <property type="match status" value="1"/>
</dbReference>
<dbReference type="RefSeq" id="XP_017777893.1">
    <property type="nucleotide sequence ID" value="XM_017922404.1"/>
</dbReference>
<protein>
    <submittedName>
        <fullName evidence="8">Cytochrome b5</fullName>
    </submittedName>
</protein>
<proteinExistence type="inferred from homology"/>
<dbReference type="SMART" id="SM01117">
    <property type="entry name" value="Cyt-b5"/>
    <property type="match status" value="1"/>
</dbReference>
<keyword evidence="3 5" id="KW-0408">Iron</keyword>
<evidence type="ECO:0000256" key="5">
    <source>
        <dbReference type="RuleBase" id="RU362121"/>
    </source>
</evidence>
<evidence type="ECO:0000259" key="6">
    <source>
        <dbReference type="PROSITE" id="PS50255"/>
    </source>
</evidence>
<dbReference type="Gene3D" id="3.10.120.10">
    <property type="entry name" value="Cytochrome b5-like heme/steroid binding domain"/>
    <property type="match status" value="1"/>
</dbReference>
<dbReference type="Pfam" id="PF00173">
    <property type="entry name" value="Cyt-b5"/>
    <property type="match status" value="1"/>
</dbReference>
<comment type="similarity">
    <text evidence="4 5">Belongs to the cytochrome b5 family.</text>
</comment>
<evidence type="ECO:0000256" key="1">
    <source>
        <dbReference type="ARBA" id="ARBA00022617"/>
    </source>
</evidence>
<accession>A0ABM1MTJ3</accession>
<gene>
    <name evidence="8" type="primary">LOC108563666</name>
</gene>
<feature type="domain" description="Cytochrome b5 heme-binding" evidence="6">
    <location>
        <begin position="30"/>
        <end position="106"/>
    </location>
</feature>
<keyword evidence="1 5" id="KW-0349">Heme</keyword>
<sequence length="125" mass="14153">MVDTPSIINAFLSVIKYKSQVKLSKVAPGERIITLEEVSWHDKHNDCWVVIYDRIYDITDFLNEHPGGSDILLEYAGRDASVAFRGSGHSAQAIKSLEEYLIGELPTAERIFRKQNGYRLSDIPN</sequence>
<name>A0ABM1MTJ3_NICVS</name>
<dbReference type="InterPro" id="IPR018506">
    <property type="entry name" value="Cyt_B5_heme-BS"/>
</dbReference>
<dbReference type="InterPro" id="IPR036400">
    <property type="entry name" value="Cyt_B5-like_heme/steroid_sf"/>
</dbReference>
<dbReference type="PROSITE" id="PS00191">
    <property type="entry name" value="CYTOCHROME_B5_1"/>
    <property type="match status" value="1"/>
</dbReference>
<evidence type="ECO:0000313" key="7">
    <source>
        <dbReference type="Proteomes" id="UP000695000"/>
    </source>
</evidence>
<dbReference type="PRINTS" id="PR00363">
    <property type="entry name" value="CYTOCHROMEB5"/>
</dbReference>